<evidence type="ECO:0000256" key="1">
    <source>
        <dbReference type="SAM" id="MobiDB-lite"/>
    </source>
</evidence>
<feature type="region of interest" description="Disordered" evidence="1">
    <location>
        <begin position="1"/>
        <end position="26"/>
    </location>
</feature>
<dbReference type="OrthoDB" id="10044727at2759"/>
<dbReference type="InterPro" id="IPR016024">
    <property type="entry name" value="ARM-type_fold"/>
</dbReference>
<dbReference type="EMBL" id="ML210539">
    <property type="protein sequence ID" value="TFK17276.1"/>
    <property type="molecule type" value="Genomic_DNA"/>
</dbReference>
<accession>A0A5C3KB09</accession>
<organism evidence="2 3">
    <name type="scientific">Coprinopsis marcescibilis</name>
    <name type="common">Agaric fungus</name>
    <name type="synonym">Psathyrella marcescibilis</name>
    <dbReference type="NCBI Taxonomy" id="230819"/>
    <lineage>
        <taxon>Eukaryota</taxon>
        <taxon>Fungi</taxon>
        <taxon>Dikarya</taxon>
        <taxon>Basidiomycota</taxon>
        <taxon>Agaricomycotina</taxon>
        <taxon>Agaricomycetes</taxon>
        <taxon>Agaricomycetidae</taxon>
        <taxon>Agaricales</taxon>
        <taxon>Agaricineae</taxon>
        <taxon>Psathyrellaceae</taxon>
        <taxon>Coprinopsis</taxon>
    </lineage>
</organism>
<name>A0A5C3KB09_COPMA</name>
<reference evidence="2 3" key="1">
    <citation type="journal article" date="2019" name="Nat. Ecol. Evol.">
        <title>Megaphylogeny resolves global patterns of mushroom evolution.</title>
        <authorList>
            <person name="Varga T."/>
            <person name="Krizsan K."/>
            <person name="Foldi C."/>
            <person name="Dima B."/>
            <person name="Sanchez-Garcia M."/>
            <person name="Sanchez-Ramirez S."/>
            <person name="Szollosi G.J."/>
            <person name="Szarkandi J.G."/>
            <person name="Papp V."/>
            <person name="Albert L."/>
            <person name="Andreopoulos W."/>
            <person name="Angelini C."/>
            <person name="Antonin V."/>
            <person name="Barry K.W."/>
            <person name="Bougher N.L."/>
            <person name="Buchanan P."/>
            <person name="Buyck B."/>
            <person name="Bense V."/>
            <person name="Catcheside P."/>
            <person name="Chovatia M."/>
            <person name="Cooper J."/>
            <person name="Damon W."/>
            <person name="Desjardin D."/>
            <person name="Finy P."/>
            <person name="Geml J."/>
            <person name="Haridas S."/>
            <person name="Hughes K."/>
            <person name="Justo A."/>
            <person name="Karasinski D."/>
            <person name="Kautmanova I."/>
            <person name="Kiss B."/>
            <person name="Kocsube S."/>
            <person name="Kotiranta H."/>
            <person name="LaButti K.M."/>
            <person name="Lechner B.E."/>
            <person name="Liimatainen K."/>
            <person name="Lipzen A."/>
            <person name="Lukacs Z."/>
            <person name="Mihaltcheva S."/>
            <person name="Morgado L.N."/>
            <person name="Niskanen T."/>
            <person name="Noordeloos M.E."/>
            <person name="Ohm R.A."/>
            <person name="Ortiz-Santana B."/>
            <person name="Ovrebo C."/>
            <person name="Racz N."/>
            <person name="Riley R."/>
            <person name="Savchenko A."/>
            <person name="Shiryaev A."/>
            <person name="Soop K."/>
            <person name="Spirin V."/>
            <person name="Szebenyi C."/>
            <person name="Tomsovsky M."/>
            <person name="Tulloss R.E."/>
            <person name="Uehling J."/>
            <person name="Grigoriev I.V."/>
            <person name="Vagvolgyi C."/>
            <person name="Papp T."/>
            <person name="Martin F.M."/>
            <person name="Miettinen O."/>
            <person name="Hibbett D.S."/>
            <person name="Nagy L.G."/>
        </authorList>
    </citation>
    <scope>NUCLEOTIDE SEQUENCE [LARGE SCALE GENOMIC DNA]</scope>
    <source>
        <strain evidence="2 3">CBS 121175</strain>
    </source>
</reference>
<gene>
    <name evidence="2" type="ORF">FA15DRAFT_710978</name>
</gene>
<dbReference type="AlphaFoldDB" id="A0A5C3KB09"/>
<dbReference type="Proteomes" id="UP000307440">
    <property type="component" value="Unassembled WGS sequence"/>
</dbReference>
<dbReference type="STRING" id="230819.A0A5C3KB09"/>
<evidence type="ECO:0000313" key="2">
    <source>
        <dbReference type="EMBL" id="TFK17276.1"/>
    </source>
</evidence>
<protein>
    <submittedName>
        <fullName evidence="2">Uncharacterized protein</fullName>
    </submittedName>
</protein>
<proteinExistence type="predicted"/>
<dbReference type="SUPFAM" id="SSF48371">
    <property type="entry name" value="ARM repeat"/>
    <property type="match status" value="1"/>
</dbReference>
<evidence type="ECO:0000313" key="3">
    <source>
        <dbReference type="Proteomes" id="UP000307440"/>
    </source>
</evidence>
<sequence length="397" mass="45400">MPTDENELKPSVQPVTKKQKHAPTPEALDIEPLSPATESLPLMDLVNECPVYRFKCHDYQYWPKKGNNIIGVFTAKELVASSIAEVPPGPEPMDLSSNSHTLKDAGDLDADMISLNELSQVIENKIPFEKRDGQLHEAPTLISAKEALQDLINSQCIQKGKSHTYKHMEFDPFVTSRLEGMRALLSFYTDTKLSTYHKWKSLHFTLAHHSPQSLHRVSVKSSDCLKTLHKVFTKSLETLHKVLEDSSQSIRRLFTKYPKTLHKVFKDSSKTLWRLFGDSSETLWRLFGDSLETLWRLFGDSLETLWRLFGDSLETLWRLFGDSSETLRRLFGDSSETLQRLCEESSETLQRLFILISRLLQGLLYSMYSYVSSATFSKPPDAPDRLSSFLHILHHSP</sequence>
<keyword evidence="3" id="KW-1185">Reference proteome</keyword>